<keyword evidence="2" id="KW-1185">Reference proteome</keyword>
<protein>
    <submittedName>
        <fullName evidence="1">Uncharacterized protein</fullName>
    </submittedName>
</protein>
<proteinExistence type="predicted"/>
<name>A0A3P7J0U5_STRVU</name>
<evidence type="ECO:0000313" key="2">
    <source>
        <dbReference type="Proteomes" id="UP000270094"/>
    </source>
</evidence>
<gene>
    <name evidence="1" type="ORF">SVUK_LOCUS8187</name>
</gene>
<dbReference type="Proteomes" id="UP000270094">
    <property type="component" value="Unassembled WGS sequence"/>
</dbReference>
<accession>A0A3P7J0U5</accession>
<dbReference type="EMBL" id="UYYB01029309">
    <property type="protein sequence ID" value="VDM73189.1"/>
    <property type="molecule type" value="Genomic_DNA"/>
</dbReference>
<reference evidence="1 2" key="1">
    <citation type="submission" date="2018-11" db="EMBL/GenBank/DDBJ databases">
        <authorList>
            <consortium name="Pathogen Informatics"/>
        </authorList>
    </citation>
    <scope>NUCLEOTIDE SEQUENCE [LARGE SCALE GENOMIC DNA]</scope>
</reference>
<sequence>MPGELGLELLSILENYKSRALDKQLLNMYDKIRVAQQQQA</sequence>
<dbReference type="AlphaFoldDB" id="A0A3P7J0U5"/>
<organism evidence="1 2">
    <name type="scientific">Strongylus vulgaris</name>
    <name type="common">Blood worm</name>
    <dbReference type="NCBI Taxonomy" id="40348"/>
    <lineage>
        <taxon>Eukaryota</taxon>
        <taxon>Metazoa</taxon>
        <taxon>Ecdysozoa</taxon>
        <taxon>Nematoda</taxon>
        <taxon>Chromadorea</taxon>
        <taxon>Rhabditida</taxon>
        <taxon>Rhabditina</taxon>
        <taxon>Rhabditomorpha</taxon>
        <taxon>Strongyloidea</taxon>
        <taxon>Strongylidae</taxon>
        <taxon>Strongylus</taxon>
    </lineage>
</organism>
<evidence type="ECO:0000313" key="1">
    <source>
        <dbReference type="EMBL" id="VDM73189.1"/>
    </source>
</evidence>